<evidence type="ECO:0000256" key="2">
    <source>
        <dbReference type="ARBA" id="ARBA00023295"/>
    </source>
</evidence>
<dbReference type="EC" id="3.2.1.-" evidence="6"/>
<dbReference type="PROSITE" id="PS00572">
    <property type="entry name" value="GLYCOSYL_HYDROL_F1_1"/>
    <property type="match status" value="1"/>
</dbReference>
<keyword evidence="5 6" id="KW-0378">Hydrolase</keyword>
<feature type="active site" description="Nucleophile" evidence="3">
    <location>
        <position position="378"/>
    </location>
</feature>
<dbReference type="Proteomes" id="UP001597178">
    <property type="component" value="Unassembled WGS sequence"/>
</dbReference>
<dbReference type="SUPFAM" id="SSF51445">
    <property type="entry name" value="(Trans)glycosidases"/>
    <property type="match status" value="1"/>
</dbReference>
<evidence type="ECO:0000313" key="6">
    <source>
        <dbReference type="EMBL" id="MFD1362370.1"/>
    </source>
</evidence>
<reference evidence="7" key="1">
    <citation type="journal article" date="2019" name="Int. J. Syst. Evol. Microbiol.">
        <title>The Global Catalogue of Microorganisms (GCM) 10K type strain sequencing project: providing services to taxonomists for standard genome sequencing and annotation.</title>
        <authorList>
            <consortium name="The Broad Institute Genomics Platform"/>
            <consortium name="The Broad Institute Genome Sequencing Center for Infectious Disease"/>
            <person name="Wu L."/>
            <person name="Ma J."/>
        </authorList>
    </citation>
    <scope>NUCLEOTIDE SEQUENCE [LARGE SCALE GENOMIC DNA]</scope>
    <source>
        <strain evidence="7">CCUG 54822</strain>
    </source>
</reference>
<evidence type="ECO:0000313" key="7">
    <source>
        <dbReference type="Proteomes" id="UP001597178"/>
    </source>
</evidence>
<evidence type="ECO:0000256" key="5">
    <source>
        <dbReference type="RuleBase" id="RU004468"/>
    </source>
</evidence>
<dbReference type="PANTHER" id="PTHR10353:SF136">
    <property type="entry name" value="ARYL-PHOSPHO-BETA-D-GLUCOSIDASE BGLC"/>
    <property type="match status" value="1"/>
</dbReference>
<dbReference type="PROSITE" id="PS00653">
    <property type="entry name" value="GLYCOSYL_HYDROL_F1_2"/>
    <property type="match status" value="1"/>
</dbReference>
<dbReference type="InterPro" id="IPR017853">
    <property type="entry name" value="GH"/>
</dbReference>
<keyword evidence="2 5" id="KW-0326">Glycosidase</keyword>
<dbReference type="InterPro" id="IPR033132">
    <property type="entry name" value="GH_1_N_CS"/>
</dbReference>
<sequence>MEHNRLAEFPKDFLWGSASAAYQVEGAWDKDGKGPSVWDTFAKQEGTTFKGTNGDVAIDHYNRYKEDVRLMAEMGLKAYRFSVAWSRIYPKGKGEMNKNGLDFYNNLIDELIKNNIEPVLTLYHWDVPQALVDEYGGWESREIIDDFNNYCVTLYEEFGDRVKYWVTMNEQNIFVSHGYETGIHPPGVKDKKRMLNANHIANLANAKAIQSFRKHVPNGKIGPSFAYMPSYPFDSDPNNVMAFENAEEERSYWWMDVYVYGKYPTTIWNFYEREGIAPTIEEGDYELLSQAKPDFMGVNFYKSGTVEFNPLDGIGLGAMNFSGEKGTTAESGVPGLYKTKDNPYLDATNWDWEIDPEGLRIAMRRISSRYNLPILITENGLGEYDKLEANDVVNDDYRIEYINNHIKAIQEAITDGVNVIGYCTWAFSDVLSWLNGYQKRYGFVYVNRDEYDEKDLRRIKKKSYYWYKEVIKNNGPVELSQINKKF</sequence>
<accession>A0ABW3ZVE9</accession>
<comment type="similarity">
    <text evidence="1 4">Belongs to the glycosyl hydrolase 1 family.</text>
</comment>
<comment type="caution">
    <text evidence="6">The sequence shown here is derived from an EMBL/GenBank/DDBJ whole genome shotgun (WGS) entry which is preliminary data.</text>
</comment>
<keyword evidence="7" id="KW-1185">Reference proteome</keyword>
<dbReference type="InterPro" id="IPR018120">
    <property type="entry name" value="Glyco_hydro_1_AS"/>
</dbReference>
<dbReference type="PRINTS" id="PR00131">
    <property type="entry name" value="GLHYDRLASE1"/>
</dbReference>
<gene>
    <name evidence="6" type="ORF">ACFQ4A_11955</name>
</gene>
<evidence type="ECO:0000256" key="3">
    <source>
        <dbReference type="PROSITE-ProRule" id="PRU10055"/>
    </source>
</evidence>
<organism evidence="6 7">
    <name type="scientific">Lentibacillus salinarum</name>
    <dbReference type="NCBI Taxonomy" id="446820"/>
    <lineage>
        <taxon>Bacteria</taxon>
        <taxon>Bacillati</taxon>
        <taxon>Bacillota</taxon>
        <taxon>Bacilli</taxon>
        <taxon>Bacillales</taxon>
        <taxon>Bacillaceae</taxon>
        <taxon>Lentibacillus</taxon>
    </lineage>
</organism>
<dbReference type="GO" id="GO:0016798">
    <property type="term" value="F:hydrolase activity, acting on glycosyl bonds"/>
    <property type="evidence" value="ECO:0007669"/>
    <property type="project" value="UniProtKB-KW"/>
</dbReference>
<dbReference type="Gene3D" id="3.20.20.80">
    <property type="entry name" value="Glycosidases"/>
    <property type="match status" value="1"/>
</dbReference>
<dbReference type="PANTHER" id="PTHR10353">
    <property type="entry name" value="GLYCOSYL HYDROLASE"/>
    <property type="match status" value="1"/>
</dbReference>
<dbReference type="Pfam" id="PF00232">
    <property type="entry name" value="Glyco_hydro_1"/>
    <property type="match status" value="1"/>
</dbReference>
<proteinExistence type="inferred from homology"/>
<dbReference type="InterPro" id="IPR001360">
    <property type="entry name" value="Glyco_hydro_1"/>
</dbReference>
<dbReference type="EMBL" id="JBHTNH010000025">
    <property type="protein sequence ID" value="MFD1362370.1"/>
    <property type="molecule type" value="Genomic_DNA"/>
</dbReference>
<evidence type="ECO:0000256" key="4">
    <source>
        <dbReference type="RuleBase" id="RU003690"/>
    </source>
</evidence>
<name>A0ABW3ZVE9_9BACI</name>
<dbReference type="RefSeq" id="WP_382400847.1">
    <property type="nucleotide sequence ID" value="NZ_JBHTNH010000025.1"/>
</dbReference>
<evidence type="ECO:0000256" key="1">
    <source>
        <dbReference type="ARBA" id="ARBA00010838"/>
    </source>
</evidence>
<protein>
    <submittedName>
        <fullName evidence="6">Glycoside hydrolase family 1 protein</fullName>
        <ecNumber evidence="6">3.2.1.-</ecNumber>
    </submittedName>
</protein>